<accession>A0ABW0Z2T5</accession>
<keyword evidence="2" id="KW-1185">Reference proteome</keyword>
<dbReference type="EMBL" id="JBHSPB010000013">
    <property type="protein sequence ID" value="MFC5722772.1"/>
    <property type="molecule type" value="Genomic_DNA"/>
</dbReference>
<protein>
    <recommendedName>
        <fullName evidence="3">Type II toxin-antitoxin system RelE/ParE family toxin</fullName>
    </recommendedName>
</protein>
<evidence type="ECO:0000313" key="1">
    <source>
        <dbReference type="EMBL" id="MFC5722772.1"/>
    </source>
</evidence>
<sequence length="85" mass="9479">MTYRVVYSADARRGIGTLAPDQRRAVLEAERGPLATRPYDVGTEHEGRGPTALRRLVLDAARVSIGYRVFPDHVEVQVVWIIGHP</sequence>
<name>A0ABW0Z2T5_9ACTN</name>
<evidence type="ECO:0008006" key="3">
    <source>
        <dbReference type="Google" id="ProtNLM"/>
    </source>
</evidence>
<dbReference type="RefSeq" id="WP_390318468.1">
    <property type="nucleotide sequence ID" value="NZ_JBHSPB010000013.1"/>
</dbReference>
<comment type="caution">
    <text evidence="1">The sequence shown here is derived from an EMBL/GenBank/DDBJ whole genome shotgun (WGS) entry which is preliminary data.</text>
</comment>
<gene>
    <name evidence="1" type="ORF">ACFP1Z_21620</name>
</gene>
<dbReference type="Proteomes" id="UP001596083">
    <property type="component" value="Unassembled WGS sequence"/>
</dbReference>
<reference evidence="2" key="1">
    <citation type="journal article" date="2019" name="Int. J. Syst. Evol. Microbiol.">
        <title>The Global Catalogue of Microorganisms (GCM) 10K type strain sequencing project: providing services to taxonomists for standard genome sequencing and annotation.</title>
        <authorList>
            <consortium name="The Broad Institute Genomics Platform"/>
            <consortium name="The Broad Institute Genome Sequencing Center for Infectious Disease"/>
            <person name="Wu L."/>
            <person name="Ma J."/>
        </authorList>
    </citation>
    <scope>NUCLEOTIDE SEQUENCE [LARGE SCALE GENOMIC DNA]</scope>
    <source>
        <strain evidence="2">CGMCC 4.7304</strain>
    </source>
</reference>
<organism evidence="1 2">
    <name type="scientific">Streptomyces gamaensis</name>
    <dbReference type="NCBI Taxonomy" id="1763542"/>
    <lineage>
        <taxon>Bacteria</taxon>
        <taxon>Bacillati</taxon>
        <taxon>Actinomycetota</taxon>
        <taxon>Actinomycetes</taxon>
        <taxon>Kitasatosporales</taxon>
        <taxon>Streptomycetaceae</taxon>
        <taxon>Streptomyces</taxon>
    </lineage>
</organism>
<evidence type="ECO:0000313" key="2">
    <source>
        <dbReference type="Proteomes" id="UP001596083"/>
    </source>
</evidence>
<proteinExistence type="predicted"/>